<evidence type="ECO:0000256" key="2">
    <source>
        <dbReference type="ARBA" id="ARBA00010024"/>
    </source>
</evidence>
<dbReference type="GO" id="GO:0008270">
    <property type="term" value="F:zinc ion binding"/>
    <property type="evidence" value="ECO:0007669"/>
    <property type="project" value="UniProtKB-KW"/>
</dbReference>
<dbReference type="GO" id="GO:0005634">
    <property type="term" value="C:nucleus"/>
    <property type="evidence" value="ECO:0007669"/>
    <property type="project" value="UniProtKB-SubCell"/>
</dbReference>
<dbReference type="Proteomes" id="UP001415857">
    <property type="component" value="Unassembled WGS sequence"/>
</dbReference>
<dbReference type="InterPro" id="IPR049808">
    <property type="entry name" value="CONSTANS-like_Bbox1"/>
</dbReference>
<evidence type="ECO:0000256" key="8">
    <source>
        <dbReference type="PROSITE-ProRule" id="PRU00024"/>
    </source>
</evidence>
<dbReference type="EMBL" id="JBBPBK010000005">
    <property type="protein sequence ID" value="KAK9284243.1"/>
    <property type="molecule type" value="Genomic_DNA"/>
</dbReference>
<feature type="domain" description="CCT" evidence="11">
    <location>
        <begin position="356"/>
        <end position="398"/>
    </location>
</feature>
<keyword evidence="6" id="KW-0862">Zinc</keyword>
<keyword evidence="3" id="KW-0479">Metal-binding</keyword>
<sequence length="413" mass="44838">MGYICDFCGDQRSMVYCRSDAACLCLSCDRNVHSANALSKRHSRTLLCERCNSQPAFVRCVEERISLCQNCDWMGHGGSTSASKHKMQSINCYSGCPSAAELSTIWSFILDIPSVGDSACEQELGLMSISENSARDSCGPPERNSRQDASVALEGNDVLNVFKSNVWTSSMPELNSVPHKVDQPAGSATSNLPKLGCHGTKCAELCEDDDLYEEFNMDEVDLNIENYDELFGVALNHSEELFENGGIDSLFGPKAMSGAHSNCQGAVAEGSSVGLVNAMQPACSNAASADSMMSSKTEPILCLTAKPAHSSLSFSGVTGESSGGDYQDCGASSMLLMGEPPWCPPCAESSYQPTTRSNAVMRYKEKKKARKFEKRVRYASRKARADVRRRVKGRFVKAGDAYDYDPLSQTKSY</sequence>
<evidence type="ECO:0000313" key="13">
    <source>
        <dbReference type="Proteomes" id="UP001415857"/>
    </source>
</evidence>
<keyword evidence="4" id="KW-0677">Repeat</keyword>
<dbReference type="PROSITE" id="PS51017">
    <property type="entry name" value="CCT"/>
    <property type="match status" value="1"/>
</dbReference>
<evidence type="ECO:0000256" key="1">
    <source>
        <dbReference type="ARBA" id="ARBA00004123"/>
    </source>
</evidence>
<dbReference type="InterPro" id="IPR000315">
    <property type="entry name" value="Znf_B-box"/>
</dbReference>
<evidence type="ECO:0000259" key="11">
    <source>
        <dbReference type="PROSITE" id="PS51017"/>
    </source>
</evidence>
<evidence type="ECO:0000256" key="4">
    <source>
        <dbReference type="ARBA" id="ARBA00022737"/>
    </source>
</evidence>
<name>A0AAP0X3G2_LIQFO</name>
<dbReference type="PANTHER" id="PTHR31717">
    <property type="entry name" value="ZINC FINGER PROTEIN CONSTANS-LIKE 10"/>
    <property type="match status" value="1"/>
</dbReference>
<dbReference type="SMART" id="SM00336">
    <property type="entry name" value="BBOX"/>
    <property type="match status" value="2"/>
</dbReference>
<keyword evidence="7 9" id="KW-0539">Nucleus</keyword>
<comment type="similarity">
    <text evidence="2">Belongs to the CONSTANS family.</text>
</comment>
<feature type="domain" description="B box-type" evidence="10">
    <location>
        <begin position="43"/>
        <end position="90"/>
    </location>
</feature>
<dbReference type="InterPro" id="IPR010402">
    <property type="entry name" value="CCT_domain"/>
</dbReference>
<evidence type="ECO:0008006" key="14">
    <source>
        <dbReference type="Google" id="ProtNLM"/>
    </source>
</evidence>
<dbReference type="PROSITE" id="PS50119">
    <property type="entry name" value="ZF_BBOX"/>
    <property type="match status" value="2"/>
</dbReference>
<dbReference type="AlphaFoldDB" id="A0AAP0X3G2"/>
<dbReference type="CDD" id="cd19821">
    <property type="entry name" value="Bbox1_BBX-like"/>
    <property type="match status" value="2"/>
</dbReference>
<evidence type="ECO:0000256" key="6">
    <source>
        <dbReference type="ARBA" id="ARBA00022833"/>
    </source>
</evidence>
<evidence type="ECO:0000256" key="3">
    <source>
        <dbReference type="ARBA" id="ARBA00022723"/>
    </source>
</evidence>
<feature type="domain" description="B box-type" evidence="10">
    <location>
        <begin position="1"/>
        <end position="47"/>
    </location>
</feature>
<evidence type="ECO:0000259" key="10">
    <source>
        <dbReference type="PROSITE" id="PS50119"/>
    </source>
</evidence>
<accession>A0AAP0X3G2</accession>
<dbReference type="GO" id="GO:0006355">
    <property type="term" value="P:regulation of DNA-templated transcription"/>
    <property type="evidence" value="ECO:0007669"/>
    <property type="project" value="UniProtKB-ARBA"/>
</dbReference>
<comment type="subcellular location">
    <subcellularLocation>
        <location evidence="1 9">Nucleus</location>
    </subcellularLocation>
</comment>
<evidence type="ECO:0000256" key="7">
    <source>
        <dbReference type="ARBA" id="ARBA00023242"/>
    </source>
</evidence>
<protein>
    <recommendedName>
        <fullName evidence="14">Zinc finger protein CONSTANS-LIKE 9-like</fullName>
    </recommendedName>
</protein>
<comment type="caution">
    <text evidence="12">The sequence shown here is derived from an EMBL/GenBank/DDBJ whole genome shotgun (WGS) entry which is preliminary data.</text>
</comment>
<organism evidence="12 13">
    <name type="scientific">Liquidambar formosana</name>
    <name type="common">Formosan gum</name>
    <dbReference type="NCBI Taxonomy" id="63359"/>
    <lineage>
        <taxon>Eukaryota</taxon>
        <taxon>Viridiplantae</taxon>
        <taxon>Streptophyta</taxon>
        <taxon>Embryophyta</taxon>
        <taxon>Tracheophyta</taxon>
        <taxon>Spermatophyta</taxon>
        <taxon>Magnoliopsida</taxon>
        <taxon>eudicotyledons</taxon>
        <taxon>Gunneridae</taxon>
        <taxon>Pentapetalae</taxon>
        <taxon>Saxifragales</taxon>
        <taxon>Altingiaceae</taxon>
        <taxon>Liquidambar</taxon>
    </lineage>
</organism>
<evidence type="ECO:0000256" key="5">
    <source>
        <dbReference type="ARBA" id="ARBA00022771"/>
    </source>
</evidence>
<dbReference type="PANTHER" id="PTHR31717:SF131">
    <property type="entry name" value="ZINC FINGER PROTEIN CONSTANS-LIKE 9"/>
    <property type="match status" value="1"/>
</dbReference>
<gene>
    <name evidence="12" type="ORF">L1049_023412</name>
</gene>
<evidence type="ECO:0000313" key="12">
    <source>
        <dbReference type="EMBL" id="KAK9284243.1"/>
    </source>
</evidence>
<evidence type="ECO:0000256" key="9">
    <source>
        <dbReference type="PROSITE-ProRule" id="PRU00357"/>
    </source>
</evidence>
<keyword evidence="5 8" id="KW-0863">Zinc-finger</keyword>
<reference evidence="12 13" key="1">
    <citation type="journal article" date="2024" name="Plant J.">
        <title>Genome sequences and population genomics reveal climatic adaptation and genomic divergence between two closely related sweetgum species.</title>
        <authorList>
            <person name="Xu W.Q."/>
            <person name="Ren C.Q."/>
            <person name="Zhang X.Y."/>
            <person name="Comes H.P."/>
            <person name="Liu X.H."/>
            <person name="Li Y.G."/>
            <person name="Kettle C.J."/>
            <person name="Jalonen R."/>
            <person name="Gaisberger H."/>
            <person name="Ma Y.Z."/>
            <person name="Qiu Y.X."/>
        </authorList>
    </citation>
    <scope>NUCLEOTIDE SEQUENCE [LARGE SCALE GENOMIC DNA]</scope>
    <source>
        <strain evidence="12">Hangzhou</strain>
    </source>
</reference>
<keyword evidence="13" id="KW-1185">Reference proteome</keyword>
<proteinExistence type="inferred from homology"/>
<dbReference type="Pfam" id="PF06203">
    <property type="entry name" value="CCT"/>
    <property type="match status" value="1"/>
</dbReference>